<dbReference type="Proteomes" id="UP000499080">
    <property type="component" value="Unassembled WGS sequence"/>
</dbReference>
<evidence type="ECO:0000256" key="1">
    <source>
        <dbReference type="SAM" id="MobiDB-lite"/>
    </source>
</evidence>
<feature type="compositionally biased region" description="Polar residues" evidence="1">
    <location>
        <begin position="41"/>
        <end position="54"/>
    </location>
</feature>
<keyword evidence="3" id="KW-1185">Reference proteome</keyword>
<organism evidence="2 3">
    <name type="scientific">Araneus ventricosus</name>
    <name type="common">Orbweaver spider</name>
    <name type="synonym">Epeira ventricosa</name>
    <dbReference type="NCBI Taxonomy" id="182803"/>
    <lineage>
        <taxon>Eukaryota</taxon>
        <taxon>Metazoa</taxon>
        <taxon>Ecdysozoa</taxon>
        <taxon>Arthropoda</taxon>
        <taxon>Chelicerata</taxon>
        <taxon>Arachnida</taxon>
        <taxon>Araneae</taxon>
        <taxon>Araneomorphae</taxon>
        <taxon>Entelegynae</taxon>
        <taxon>Araneoidea</taxon>
        <taxon>Araneidae</taxon>
        <taxon>Araneus</taxon>
    </lineage>
</organism>
<proteinExistence type="predicted"/>
<dbReference type="AlphaFoldDB" id="A0A4Y2PZX1"/>
<name>A0A4Y2PZX1_ARAVE</name>
<feature type="region of interest" description="Disordered" evidence="1">
    <location>
        <begin position="41"/>
        <end position="60"/>
    </location>
</feature>
<gene>
    <name evidence="2" type="ORF">AVEN_100390_1</name>
</gene>
<sequence length="121" mass="13492">MRKGCWATGKFDERADRGTATRNREYHRNCGWYFVHDLPMTSETNPRPVKQNQAPGRDPTDIQYNAVKHSVLEHTVQDTVLPECTADVPTRASLINVVNMPTVELRASDRPMDDGGGLPGG</sequence>
<accession>A0A4Y2PZX1</accession>
<comment type="caution">
    <text evidence="2">The sequence shown here is derived from an EMBL/GenBank/DDBJ whole genome shotgun (WGS) entry which is preliminary data.</text>
</comment>
<dbReference type="EMBL" id="BGPR01012578">
    <property type="protein sequence ID" value="GBN56724.1"/>
    <property type="molecule type" value="Genomic_DNA"/>
</dbReference>
<evidence type="ECO:0000313" key="2">
    <source>
        <dbReference type="EMBL" id="GBN56724.1"/>
    </source>
</evidence>
<evidence type="ECO:0000313" key="3">
    <source>
        <dbReference type="Proteomes" id="UP000499080"/>
    </source>
</evidence>
<reference evidence="2 3" key="1">
    <citation type="journal article" date="2019" name="Sci. Rep.">
        <title>Orb-weaving spider Araneus ventricosus genome elucidates the spidroin gene catalogue.</title>
        <authorList>
            <person name="Kono N."/>
            <person name="Nakamura H."/>
            <person name="Ohtoshi R."/>
            <person name="Moran D.A.P."/>
            <person name="Shinohara A."/>
            <person name="Yoshida Y."/>
            <person name="Fujiwara M."/>
            <person name="Mori M."/>
            <person name="Tomita M."/>
            <person name="Arakawa K."/>
        </authorList>
    </citation>
    <scope>NUCLEOTIDE SEQUENCE [LARGE SCALE GENOMIC DNA]</scope>
</reference>
<protein>
    <submittedName>
        <fullName evidence="2">Uncharacterized protein</fullName>
    </submittedName>
</protein>